<accession>A0A7W7WHV0</accession>
<keyword evidence="6" id="KW-1185">Reference proteome</keyword>
<feature type="region of interest" description="Disordered" evidence="3">
    <location>
        <begin position="260"/>
        <end position="282"/>
    </location>
</feature>
<keyword evidence="1" id="KW-0805">Transcription regulation</keyword>
<comment type="caution">
    <text evidence="5">The sequence shown here is derived from an EMBL/GenBank/DDBJ whole genome shotgun (WGS) entry which is preliminary data.</text>
</comment>
<evidence type="ECO:0000256" key="3">
    <source>
        <dbReference type="SAM" id="MobiDB-lite"/>
    </source>
</evidence>
<proteinExistence type="predicted"/>
<keyword evidence="2" id="KW-0804">Transcription</keyword>
<evidence type="ECO:0000256" key="1">
    <source>
        <dbReference type="ARBA" id="ARBA00023015"/>
    </source>
</evidence>
<sequence length="282" mass="28513">MTSAEPTGRARRGSGWAQLGRRAEPVTELRSVPLRAAAEPAVEQHHLGDRLSAFVDGELDHDARERVQAHLATCPDCLAEADESRAAKQLLTRSAAPDPSALLMSRLLAVAALPEDDEHSGGGPAVPGVGTLGGSRLTGGSFGRGAGASFGAGALGAGAPLPGVDPRARRSFRPLAAAAEAPVAEPPVARSAPFGRRFVFAAAGAFSVAAVTLGGVTAVSGEEQHGTVTPVSGPGGGSVVIPVDFPAAYPVRTPGGLMAALPSRQPSAEPDRSAVVPQHHLR</sequence>
<evidence type="ECO:0000256" key="2">
    <source>
        <dbReference type="ARBA" id="ARBA00023163"/>
    </source>
</evidence>
<dbReference type="EMBL" id="JACHJR010000001">
    <property type="protein sequence ID" value="MBB4947115.1"/>
    <property type="molecule type" value="Genomic_DNA"/>
</dbReference>
<evidence type="ECO:0000313" key="5">
    <source>
        <dbReference type="EMBL" id="MBB4947115.1"/>
    </source>
</evidence>
<dbReference type="AlphaFoldDB" id="A0A7W7WHV0"/>
<dbReference type="Gene3D" id="1.10.10.1320">
    <property type="entry name" value="Anti-sigma factor, zinc-finger domain"/>
    <property type="match status" value="1"/>
</dbReference>
<feature type="region of interest" description="Disordered" evidence="3">
    <location>
        <begin position="1"/>
        <end position="23"/>
    </location>
</feature>
<evidence type="ECO:0000313" key="6">
    <source>
        <dbReference type="Proteomes" id="UP000573327"/>
    </source>
</evidence>
<dbReference type="RefSeq" id="WP_184914635.1">
    <property type="nucleotide sequence ID" value="NZ_JACHJR010000001.1"/>
</dbReference>
<dbReference type="Proteomes" id="UP000573327">
    <property type="component" value="Unassembled WGS sequence"/>
</dbReference>
<name>A0A7W7WHV0_9ACTN</name>
<feature type="domain" description="Putative zinc-finger" evidence="4">
    <location>
        <begin position="49"/>
        <end position="77"/>
    </location>
</feature>
<protein>
    <recommendedName>
        <fullName evidence="4">Putative zinc-finger domain-containing protein</fullName>
    </recommendedName>
</protein>
<evidence type="ECO:0000259" key="4">
    <source>
        <dbReference type="Pfam" id="PF13490"/>
    </source>
</evidence>
<dbReference type="InterPro" id="IPR041916">
    <property type="entry name" value="Anti_sigma_zinc_sf"/>
</dbReference>
<dbReference type="Pfam" id="PF13490">
    <property type="entry name" value="zf-HC2"/>
    <property type="match status" value="1"/>
</dbReference>
<reference evidence="5 6" key="1">
    <citation type="submission" date="2020-08" db="EMBL/GenBank/DDBJ databases">
        <title>Sequencing the genomes of 1000 actinobacteria strains.</title>
        <authorList>
            <person name="Klenk H.-P."/>
        </authorList>
    </citation>
    <scope>NUCLEOTIDE SEQUENCE [LARGE SCALE GENOMIC DNA]</scope>
    <source>
        <strain evidence="5 6">DSM 44786</strain>
    </source>
</reference>
<organism evidence="5 6">
    <name type="scientific">Kitasatospora gansuensis</name>
    <dbReference type="NCBI Taxonomy" id="258050"/>
    <lineage>
        <taxon>Bacteria</taxon>
        <taxon>Bacillati</taxon>
        <taxon>Actinomycetota</taxon>
        <taxon>Actinomycetes</taxon>
        <taxon>Kitasatosporales</taxon>
        <taxon>Streptomycetaceae</taxon>
        <taxon>Kitasatospora</taxon>
    </lineage>
</organism>
<dbReference type="InterPro" id="IPR027383">
    <property type="entry name" value="Znf_put"/>
</dbReference>
<gene>
    <name evidence="5" type="ORF">F4556_002650</name>
</gene>